<evidence type="ECO:0000313" key="2">
    <source>
        <dbReference type="EMBL" id="KAF3970302.1"/>
    </source>
</evidence>
<keyword evidence="3" id="KW-1185">Reference proteome</keyword>
<gene>
    <name evidence="2" type="ORF">CMV_006000</name>
</gene>
<proteinExistence type="predicted"/>
<keyword evidence="1" id="KW-0472">Membrane</keyword>
<protein>
    <submittedName>
        <fullName evidence="2">Uncharacterized protein</fullName>
    </submittedName>
</protein>
<evidence type="ECO:0000256" key="1">
    <source>
        <dbReference type="SAM" id="Phobius"/>
    </source>
</evidence>
<feature type="transmembrane region" description="Helical" evidence="1">
    <location>
        <begin position="47"/>
        <end position="68"/>
    </location>
</feature>
<comment type="caution">
    <text evidence="2">The sequence shown here is derived from an EMBL/GenBank/DDBJ whole genome shotgun (WGS) entry which is preliminary data.</text>
</comment>
<reference evidence="2" key="1">
    <citation type="submission" date="2020-03" db="EMBL/GenBank/DDBJ databases">
        <title>Castanea mollissima Vanexum genome sequencing.</title>
        <authorList>
            <person name="Staton M."/>
        </authorList>
    </citation>
    <scope>NUCLEOTIDE SEQUENCE</scope>
    <source>
        <tissue evidence="2">Leaf</tissue>
    </source>
</reference>
<keyword evidence="1" id="KW-0812">Transmembrane</keyword>
<accession>A0A8J4VU02</accession>
<keyword evidence="1" id="KW-1133">Transmembrane helix</keyword>
<name>A0A8J4VU02_9ROSI</name>
<dbReference type="EMBL" id="JRKL02000548">
    <property type="protein sequence ID" value="KAF3970302.1"/>
    <property type="molecule type" value="Genomic_DNA"/>
</dbReference>
<dbReference type="Proteomes" id="UP000737018">
    <property type="component" value="Unassembled WGS sequence"/>
</dbReference>
<dbReference type="AlphaFoldDB" id="A0A8J4VU02"/>
<organism evidence="2 3">
    <name type="scientific">Castanea mollissima</name>
    <name type="common">Chinese chestnut</name>
    <dbReference type="NCBI Taxonomy" id="60419"/>
    <lineage>
        <taxon>Eukaryota</taxon>
        <taxon>Viridiplantae</taxon>
        <taxon>Streptophyta</taxon>
        <taxon>Embryophyta</taxon>
        <taxon>Tracheophyta</taxon>
        <taxon>Spermatophyta</taxon>
        <taxon>Magnoliopsida</taxon>
        <taxon>eudicotyledons</taxon>
        <taxon>Gunneridae</taxon>
        <taxon>Pentapetalae</taxon>
        <taxon>rosids</taxon>
        <taxon>fabids</taxon>
        <taxon>Fagales</taxon>
        <taxon>Fagaceae</taxon>
        <taxon>Castanea</taxon>
    </lineage>
</organism>
<evidence type="ECO:0000313" key="3">
    <source>
        <dbReference type="Proteomes" id="UP000737018"/>
    </source>
</evidence>
<sequence>MPRIWFGLWLKLRKIHLIALAVLNCCVIETKWQFLDFDAYPLESTRTLLLFCSMLCTTISPSCVIYVAGKLQERERERERERKKLLKDEVMKVYRYILHRKKKKRKIEFEKVEAIVEIRRHALLTK</sequence>